<keyword evidence="1" id="KW-1133">Transmembrane helix</keyword>
<organism evidence="2 3">
    <name type="scientific">Runella salmonicolor</name>
    <dbReference type="NCBI Taxonomy" id="2950278"/>
    <lineage>
        <taxon>Bacteria</taxon>
        <taxon>Pseudomonadati</taxon>
        <taxon>Bacteroidota</taxon>
        <taxon>Cytophagia</taxon>
        <taxon>Cytophagales</taxon>
        <taxon>Spirosomataceae</taxon>
        <taxon>Runella</taxon>
    </lineage>
</organism>
<name>A0ABT1FY55_9BACT</name>
<keyword evidence="1" id="KW-0472">Membrane</keyword>
<keyword evidence="1" id="KW-0812">Transmembrane</keyword>
<dbReference type="Proteomes" id="UP001204772">
    <property type="component" value="Unassembled WGS sequence"/>
</dbReference>
<evidence type="ECO:0000256" key="1">
    <source>
        <dbReference type="SAM" id="Phobius"/>
    </source>
</evidence>
<comment type="caution">
    <text evidence="2">The sequence shown here is derived from an EMBL/GenBank/DDBJ whole genome shotgun (WGS) entry which is preliminary data.</text>
</comment>
<proteinExistence type="predicted"/>
<keyword evidence="3" id="KW-1185">Reference proteome</keyword>
<dbReference type="EMBL" id="JAMZEL010000024">
    <property type="protein sequence ID" value="MCP1386405.1"/>
    <property type="molecule type" value="Genomic_DNA"/>
</dbReference>
<evidence type="ECO:0000313" key="2">
    <source>
        <dbReference type="EMBL" id="MCP1386405.1"/>
    </source>
</evidence>
<feature type="transmembrane region" description="Helical" evidence="1">
    <location>
        <begin position="78"/>
        <end position="99"/>
    </location>
</feature>
<evidence type="ECO:0000313" key="3">
    <source>
        <dbReference type="Proteomes" id="UP001204772"/>
    </source>
</evidence>
<reference evidence="2 3" key="1">
    <citation type="submission" date="2022-06" db="EMBL/GenBank/DDBJ databases">
        <title>Runella sp. S5 genome sequencing.</title>
        <authorList>
            <person name="Park S."/>
        </authorList>
    </citation>
    <scope>NUCLEOTIDE SEQUENCE [LARGE SCALE GENOMIC DNA]</scope>
    <source>
        <strain evidence="2 3">S5</strain>
    </source>
</reference>
<gene>
    <name evidence="2" type="ORF">NCI00_28445</name>
</gene>
<sequence length="115" mass="12593">MAVATSAIITSLTQAAGSVFGFLAKGKELKIEEENTEQLKLQLEAAEDAEVQKTLQKKLDVQLTQLNAATEADRLRRIGSLATTFAVLGLIGLVIVQVFKYKREKEKPQPPLVIQ</sequence>
<accession>A0ABT1FY55</accession>
<dbReference type="RefSeq" id="WP_253533244.1">
    <property type="nucleotide sequence ID" value="NZ_JAMZEL010000024.1"/>
</dbReference>
<protein>
    <submittedName>
        <fullName evidence="2">Uncharacterized protein</fullName>
    </submittedName>
</protein>